<dbReference type="InterPro" id="IPR000157">
    <property type="entry name" value="TIR_dom"/>
</dbReference>
<dbReference type="Pfam" id="PF20160">
    <property type="entry name" value="C-JID"/>
    <property type="match status" value="1"/>
</dbReference>
<evidence type="ECO:0000256" key="8">
    <source>
        <dbReference type="SAM" id="MobiDB-lite"/>
    </source>
</evidence>
<dbReference type="InterPro" id="IPR058192">
    <property type="entry name" value="WHD_ROQ1-like"/>
</dbReference>
<evidence type="ECO:0000256" key="3">
    <source>
        <dbReference type="ARBA" id="ARBA00022737"/>
    </source>
</evidence>
<dbReference type="InterPro" id="IPR035897">
    <property type="entry name" value="Toll_tir_struct_dom_sf"/>
</dbReference>
<dbReference type="EC" id="3.2.2.6" evidence="1"/>
<keyword evidence="5" id="KW-0611">Plant defense</keyword>
<dbReference type="InterPro" id="IPR027417">
    <property type="entry name" value="P-loop_NTPase"/>
</dbReference>
<dbReference type="SUPFAM" id="SSF52200">
    <property type="entry name" value="Toll/Interleukin receptor TIR domain"/>
    <property type="match status" value="1"/>
</dbReference>
<dbReference type="Gene3D" id="3.40.50.300">
    <property type="entry name" value="P-loop containing nucleotide triphosphate hydrolases"/>
    <property type="match status" value="1"/>
</dbReference>
<evidence type="ECO:0000313" key="11">
    <source>
        <dbReference type="Proteomes" id="UP000594261"/>
    </source>
</evidence>
<dbReference type="GO" id="GO:0007165">
    <property type="term" value="P:signal transduction"/>
    <property type="evidence" value="ECO:0007669"/>
    <property type="project" value="InterPro"/>
</dbReference>
<dbReference type="PRINTS" id="PR00364">
    <property type="entry name" value="DISEASERSIST"/>
</dbReference>
<dbReference type="InterPro" id="IPR044974">
    <property type="entry name" value="Disease_R_plants"/>
</dbReference>
<keyword evidence="2" id="KW-0433">Leucine-rich repeat</keyword>
<protein>
    <recommendedName>
        <fullName evidence="1">ADP-ribosyl cyclase/cyclic ADP-ribose hydrolase</fullName>
        <ecNumber evidence="1">3.2.2.6</ecNumber>
    </recommendedName>
</protein>
<dbReference type="PROSITE" id="PS50104">
    <property type="entry name" value="TIR"/>
    <property type="match status" value="1"/>
</dbReference>
<feature type="region of interest" description="Disordered" evidence="8">
    <location>
        <begin position="1130"/>
        <end position="1157"/>
    </location>
</feature>
<dbReference type="InterPro" id="IPR002182">
    <property type="entry name" value="NB-ARC"/>
</dbReference>
<dbReference type="PANTHER" id="PTHR11017">
    <property type="entry name" value="LEUCINE-RICH REPEAT-CONTAINING PROTEIN"/>
    <property type="match status" value="1"/>
</dbReference>
<dbReference type="SUPFAM" id="SSF52540">
    <property type="entry name" value="P-loop containing nucleoside triphosphate hydrolases"/>
    <property type="match status" value="1"/>
</dbReference>
<dbReference type="EMBL" id="LRBV02000009">
    <property type="status" value="NOT_ANNOTATED_CDS"/>
    <property type="molecule type" value="Genomic_DNA"/>
</dbReference>
<reference evidence="10" key="2">
    <citation type="submission" date="2021-01" db="UniProtKB">
        <authorList>
            <consortium name="EnsemblPlants"/>
        </authorList>
    </citation>
    <scope>IDENTIFICATION</scope>
</reference>
<dbReference type="InParanoid" id="A0A7N2RA36"/>
<keyword evidence="4" id="KW-0378">Hydrolase</keyword>
<organism evidence="10 11">
    <name type="scientific">Quercus lobata</name>
    <name type="common">Valley oak</name>
    <dbReference type="NCBI Taxonomy" id="97700"/>
    <lineage>
        <taxon>Eukaryota</taxon>
        <taxon>Viridiplantae</taxon>
        <taxon>Streptophyta</taxon>
        <taxon>Embryophyta</taxon>
        <taxon>Tracheophyta</taxon>
        <taxon>Spermatophyta</taxon>
        <taxon>Magnoliopsida</taxon>
        <taxon>eudicotyledons</taxon>
        <taxon>Gunneridae</taxon>
        <taxon>Pentapetalae</taxon>
        <taxon>rosids</taxon>
        <taxon>fabids</taxon>
        <taxon>Fagales</taxon>
        <taxon>Fagaceae</taxon>
        <taxon>Quercus</taxon>
    </lineage>
</organism>
<dbReference type="SUPFAM" id="SSF52058">
    <property type="entry name" value="L domain-like"/>
    <property type="match status" value="2"/>
</dbReference>
<dbReference type="Gene3D" id="1.10.8.430">
    <property type="entry name" value="Helical domain of apoptotic protease-activating factors"/>
    <property type="match status" value="1"/>
</dbReference>
<dbReference type="Pfam" id="PF00931">
    <property type="entry name" value="NB-ARC"/>
    <property type="match status" value="1"/>
</dbReference>
<dbReference type="Gene3D" id="3.80.10.10">
    <property type="entry name" value="Ribonuclease Inhibitor"/>
    <property type="match status" value="2"/>
</dbReference>
<dbReference type="Proteomes" id="UP000594261">
    <property type="component" value="Chromosome 9"/>
</dbReference>
<evidence type="ECO:0000256" key="1">
    <source>
        <dbReference type="ARBA" id="ARBA00011982"/>
    </source>
</evidence>
<dbReference type="AlphaFoldDB" id="A0A7N2RA36"/>
<dbReference type="GO" id="GO:0006952">
    <property type="term" value="P:defense response"/>
    <property type="evidence" value="ECO:0007669"/>
    <property type="project" value="InterPro"/>
</dbReference>
<dbReference type="Pfam" id="PF23286">
    <property type="entry name" value="LRR_13"/>
    <property type="match status" value="1"/>
</dbReference>
<dbReference type="SMART" id="SM00255">
    <property type="entry name" value="TIR"/>
    <property type="match status" value="1"/>
</dbReference>
<evidence type="ECO:0000256" key="4">
    <source>
        <dbReference type="ARBA" id="ARBA00022801"/>
    </source>
</evidence>
<evidence type="ECO:0000256" key="6">
    <source>
        <dbReference type="ARBA" id="ARBA00023027"/>
    </source>
</evidence>
<dbReference type="Gene3D" id="3.40.50.10140">
    <property type="entry name" value="Toll/interleukin-1 receptor homology (TIR) domain"/>
    <property type="match status" value="1"/>
</dbReference>
<dbReference type="InterPro" id="IPR058546">
    <property type="entry name" value="RPS4B/Roq1-like_LRR"/>
</dbReference>
<dbReference type="FunFam" id="3.40.50.10140:FF:000007">
    <property type="entry name" value="Disease resistance protein (TIR-NBS-LRR class)"/>
    <property type="match status" value="1"/>
</dbReference>
<sequence length="1157" mass="131491">MASTSSETPSLPGWDYDVFLSFRGEDTRHSFTDHLYEAFRLKGIEAFRDDERLPLGQEIASELIQAIENSQYAIVVFSEKYADSRWCLDELAKIVECKKNKGLKVVPVFYHVDPSDVRKQTGPFEEAFDEHQRNDRIDREKIQKWKDAMREVGNLSGRHLLPHQGFEAKCIKVIVNEISNKLRNTVSEDTVGLVGTKTRVEKLKSHLAMESNDVRFIGIWGTGGMGKTTLARVVYDMISNKFQACCFIAGAKFEKYGLDEIQQILLRELLNDRDLKIHDDHERVRMIKSRLRNKKILLVLDDVTELDQLKKLAGEKCWFGSGSRVMITTRDKHLLDLHEVNKNEIYEAEVLNHEEALQLFSLKALKMDHPPEDYGKLSQAFVDYCKGLPLALEVLGSSLYYRSIGEWTSKWENLTELGERTIFNVLQISFDGLDHTEKEIFLHIACFFNHMNQDDVIKFLGYLGPCPRFGLAVLRDKSLIKLHENQLWMHDLLQDMGRHIVCDCQDPGKRSRLWVFKDIDNVLTENTGTEKIKCIVLEMHEPKNVDWSPEAFSKMRNLQLLKICGVQLMRDLKHLPTSLIILDWRGYPSKSLTSSSQSKSFENLKFMNLSESLKLIEAPDIIEVPNLESLVLKSCINLCRIDPSIGIHKRLTILDLQRCENLTSLPSKFEIECLTKLNLNECSKITEIPEFGRNMKSVRIIYLGSTAIKTLPTSIEHLTNLVELNVNSCKNLVHLPDTIFNLKLVREICLQYCPKLDRLPENLGNAESLEKLDLWETAIREVPSSIGLLKHLHSLTLTECKGLSMPTSPHPIDLLFSLSMPISPHPIDLLFSSLSLAPASPLTHLLLGDCNLKAIPNDIGSLVSLEWLVLDGNDFDCLPESIIHLSKLKWMHLNNCTSLRSLPKLPLNIELVEAKGCISLEMLPDPLKPSDSLEPSLDLENCFKLVDNQSCRDWFISGIKKSLKLSPSLPLSVLKESYNIVFPGSEIPEWFSHQNMGKEVKIKLPSYLCKNVGIAICVVCPTLDYSLTANGKEISFESGTVVQVSADHLRLVYVTPQFLDEESNKLLREGESGDVNGFSQIIIKIETHYSSVKVKKWGFHMIYKKDIEDLDMDVLHHNFDSLSVEVERSSDYNMAGPSGEGSSDCEESSGYEGCDWQ</sequence>
<comment type="catalytic activity">
    <reaction evidence="7">
        <text>NAD(+) + H2O = ADP-D-ribose + nicotinamide + H(+)</text>
        <dbReference type="Rhea" id="RHEA:16301"/>
        <dbReference type="ChEBI" id="CHEBI:15377"/>
        <dbReference type="ChEBI" id="CHEBI:15378"/>
        <dbReference type="ChEBI" id="CHEBI:17154"/>
        <dbReference type="ChEBI" id="CHEBI:57540"/>
        <dbReference type="ChEBI" id="CHEBI:57967"/>
        <dbReference type="EC" id="3.2.2.6"/>
    </reaction>
    <physiologicalReaction direction="left-to-right" evidence="7">
        <dbReference type="Rhea" id="RHEA:16302"/>
    </physiologicalReaction>
</comment>
<evidence type="ECO:0000256" key="5">
    <source>
        <dbReference type="ARBA" id="ARBA00022821"/>
    </source>
</evidence>
<dbReference type="Gramene" id="QL09p004085:mrna">
    <property type="protein sequence ID" value="QL09p004085:mrna"/>
    <property type="gene ID" value="QL09p004085"/>
</dbReference>
<reference evidence="10 11" key="1">
    <citation type="journal article" date="2016" name="G3 (Bethesda)">
        <title>First Draft Assembly and Annotation of the Genome of a California Endemic Oak Quercus lobata Nee (Fagaceae).</title>
        <authorList>
            <person name="Sork V.L."/>
            <person name="Fitz-Gibbon S.T."/>
            <person name="Puiu D."/>
            <person name="Crepeau M."/>
            <person name="Gugger P.F."/>
            <person name="Sherman R."/>
            <person name="Stevens K."/>
            <person name="Langley C.H."/>
            <person name="Pellegrini M."/>
            <person name="Salzberg S.L."/>
        </authorList>
    </citation>
    <scope>NUCLEOTIDE SEQUENCE [LARGE SCALE GENOMIC DNA]</scope>
    <source>
        <strain evidence="10 11">cv. SW786</strain>
    </source>
</reference>
<dbReference type="InterPro" id="IPR042197">
    <property type="entry name" value="Apaf_helical"/>
</dbReference>
<dbReference type="PANTHER" id="PTHR11017:SF559">
    <property type="entry name" value="DISEASE RESISTANCE PROTEIN CHL1"/>
    <property type="match status" value="1"/>
</dbReference>
<dbReference type="EnsemblPlants" id="QL09p004085:mrna">
    <property type="protein sequence ID" value="QL09p004085:mrna"/>
    <property type="gene ID" value="QL09p004085"/>
</dbReference>
<dbReference type="GO" id="GO:0061809">
    <property type="term" value="F:NAD+ nucleosidase activity, cyclic ADP-ribose generating"/>
    <property type="evidence" value="ECO:0007669"/>
    <property type="project" value="UniProtKB-EC"/>
</dbReference>
<dbReference type="GO" id="GO:0043531">
    <property type="term" value="F:ADP binding"/>
    <property type="evidence" value="ECO:0007669"/>
    <property type="project" value="InterPro"/>
</dbReference>
<dbReference type="InterPro" id="IPR045344">
    <property type="entry name" value="C-JID"/>
</dbReference>
<evidence type="ECO:0000259" key="9">
    <source>
        <dbReference type="PROSITE" id="PS50104"/>
    </source>
</evidence>
<feature type="domain" description="TIR" evidence="9">
    <location>
        <begin position="14"/>
        <end position="182"/>
    </location>
</feature>
<dbReference type="Pfam" id="PF23282">
    <property type="entry name" value="WHD_ROQ1"/>
    <property type="match status" value="1"/>
</dbReference>
<name>A0A7N2RA36_QUELO</name>
<dbReference type="Pfam" id="PF01582">
    <property type="entry name" value="TIR"/>
    <property type="match status" value="1"/>
</dbReference>
<keyword evidence="3" id="KW-0677">Repeat</keyword>
<dbReference type="OMA" id="HIHESSF"/>
<evidence type="ECO:0000256" key="7">
    <source>
        <dbReference type="ARBA" id="ARBA00047304"/>
    </source>
</evidence>
<keyword evidence="11" id="KW-1185">Reference proteome</keyword>
<proteinExistence type="predicted"/>
<accession>A0A7N2RA36</accession>
<dbReference type="InterPro" id="IPR032675">
    <property type="entry name" value="LRR_dom_sf"/>
</dbReference>
<keyword evidence="6" id="KW-0520">NAD</keyword>
<evidence type="ECO:0000256" key="2">
    <source>
        <dbReference type="ARBA" id="ARBA00022614"/>
    </source>
</evidence>
<evidence type="ECO:0000313" key="10">
    <source>
        <dbReference type="EnsemblPlants" id="QL09p004085:mrna"/>
    </source>
</evidence>